<dbReference type="Proteomes" id="UP000215305">
    <property type="component" value="Unassembled WGS sequence"/>
</dbReference>
<feature type="region of interest" description="Disordered" evidence="1">
    <location>
        <begin position="23"/>
        <end position="63"/>
    </location>
</feature>
<feature type="region of interest" description="Disordered" evidence="1">
    <location>
        <begin position="86"/>
        <end position="141"/>
    </location>
</feature>
<proteinExistence type="predicted"/>
<dbReference type="RefSeq" id="XP_026612456.1">
    <property type="nucleotide sequence ID" value="XM_026754447.1"/>
</dbReference>
<protein>
    <submittedName>
        <fullName evidence="2">Uncharacterized protein</fullName>
    </submittedName>
</protein>
<dbReference type="OrthoDB" id="4179406at2759"/>
<feature type="compositionally biased region" description="Polar residues" evidence="1">
    <location>
        <begin position="113"/>
        <end position="128"/>
    </location>
</feature>
<feature type="region of interest" description="Disordered" evidence="1">
    <location>
        <begin position="303"/>
        <end position="323"/>
    </location>
</feature>
<feature type="compositionally biased region" description="Basic and acidic residues" evidence="1">
    <location>
        <begin position="30"/>
        <end position="48"/>
    </location>
</feature>
<name>A0A397GKX0_ASPTH</name>
<feature type="compositionally biased region" description="Basic residues" evidence="1">
    <location>
        <begin position="88"/>
        <end position="101"/>
    </location>
</feature>
<keyword evidence="3" id="KW-1185">Reference proteome</keyword>
<evidence type="ECO:0000313" key="3">
    <source>
        <dbReference type="Proteomes" id="UP000215305"/>
    </source>
</evidence>
<comment type="caution">
    <text evidence="2">The sequence shown here is derived from an EMBL/GenBank/DDBJ whole genome shotgun (WGS) entry which is preliminary data.</text>
</comment>
<feature type="compositionally biased region" description="Polar residues" evidence="1">
    <location>
        <begin position="52"/>
        <end position="61"/>
    </location>
</feature>
<evidence type="ECO:0000313" key="2">
    <source>
        <dbReference type="EMBL" id="RHZ49733.1"/>
    </source>
</evidence>
<gene>
    <name evidence="2" type="ORF">CDV56_100828</name>
</gene>
<reference evidence="2" key="1">
    <citation type="submission" date="2018-08" db="EMBL/GenBank/DDBJ databases">
        <title>Draft genome sequence of azole-resistant Aspergillus thermomutatus (Neosartorya pseudofischeri) strain HMR AF 39, isolated from a human nasal aspirate.</title>
        <authorList>
            <person name="Parent-Michaud M."/>
            <person name="Dufresne P.J."/>
            <person name="Fournier E."/>
            <person name="Martineau C."/>
            <person name="Moreira S."/>
            <person name="Perkins V."/>
            <person name="De Repentigny L."/>
            <person name="Dufresne S.F."/>
        </authorList>
    </citation>
    <scope>NUCLEOTIDE SEQUENCE [LARGE SCALE GENOMIC DNA]</scope>
    <source>
        <strain evidence="2">HMR AF 39</strain>
    </source>
</reference>
<dbReference type="GeneID" id="38122802"/>
<feature type="compositionally biased region" description="Basic and acidic residues" evidence="1">
    <location>
        <begin position="102"/>
        <end position="111"/>
    </location>
</feature>
<dbReference type="AlphaFoldDB" id="A0A397GKX0"/>
<organism evidence="2 3">
    <name type="scientific">Aspergillus thermomutatus</name>
    <name type="common">Neosartorya pseudofischeri</name>
    <dbReference type="NCBI Taxonomy" id="41047"/>
    <lineage>
        <taxon>Eukaryota</taxon>
        <taxon>Fungi</taxon>
        <taxon>Dikarya</taxon>
        <taxon>Ascomycota</taxon>
        <taxon>Pezizomycotina</taxon>
        <taxon>Eurotiomycetes</taxon>
        <taxon>Eurotiomycetidae</taxon>
        <taxon>Eurotiales</taxon>
        <taxon>Aspergillaceae</taxon>
        <taxon>Aspergillus</taxon>
        <taxon>Aspergillus subgen. Fumigati</taxon>
    </lineage>
</organism>
<feature type="region of interest" description="Disordered" evidence="1">
    <location>
        <begin position="373"/>
        <end position="392"/>
    </location>
</feature>
<evidence type="ECO:0000256" key="1">
    <source>
        <dbReference type="SAM" id="MobiDB-lite"/>
    </source>
</evidence>
<dbReference type="STRING" id="41047.A0A397GKX0"/>
<accession>A0A397GKX0</accession>
<sequence>MSPGSACPAESSVLGESWVVASTSSLQKKHLPEESERKGQANKEDQSKGCHSMTTSGSSISGPELIMPSICEVPISEASWVVPELRSRTRSTHTVKRRHKRLSDQPGKKGESGASSLEDSTAAARSSQGGEGVSISSGTTSSSTRMERYIRALINLLLMAAISHLLILPELVHQYQTLCSIEAVSTLYPASCIPPYPHPPSTIPQSRSVQSNPNPILTSQSRLETLFNITLTQMSILHPTLRQTESLLRDLHANLKKAYPAAKHELDLEFAGCTQAARTATGKFASLKADIHSATDSLLATAATDDSTGTGRGRGRSVAQDARLSTQLARREAYLDQLTARMQSKAEALCGDFATLDDHLESIEEIVQREMRAPPSFPGTQTTAGNGASGDNGNGNGKGLWAFIDAIVPFTGRTSPVRSGEDETSTSGMGMGRNTYLSDSYRQAANYHRPVADLIRRLYIDLQSLQRRKGNLV</sequence>
<dbReference type="VEuPathDB" id="FungiDB:CDV56_100828"/>
<dbReference type="EMBL" id="NKHU02000173">
    <property type="protein sequence ID" value="RHZ49733.1"/>
    <property type="molecule type" value="Genomic_DNA"/>
</dbReference>